<name>A0AAW4L216_9BACT</name>
<sequence length="145" mass="16336">MNTDTIDEAIDKYVSERMKKGKKTASERFLTYAYLKHGGDELAEFMKKVGGLSRYYINFLNVMENPFRGPEMAWLGAMIVVAIFGGYLASQEESRLLGILVVSGTLAHAWSLLCEVAKKWLDVGVMIAIYREILELAENEFKSAI</sequence>
<evidence type="ECO:0000313" key="3">
    <source>
        <dbReference type="Proteomes" id="UP000811899"/>
    </source>
</evidence>
<dbReference type="NCBIfam" id="NF045710">
    <property type="entry name" value="GSU0071_fam"/>
    <property type="match status" value="1"/>
</dbReference>
<reference evidence="2 3" key="1">
    <citation type="submission" date="2021-05" db="EMBL/GenBank/DDBJ databases">
        <title>The draft genome of Geobacter pelophilus DSM 12255.</title>
        <authorList>
            <person name="Xu Z."/>
            <person name="Masuda Y."/>
            <person name="Itoh H."/>
            <person name="Senoo K."/>
        </authorList>
    </citation>
    <scope>NUCLEOTIDE SEQUENCE [LARGE SCALE GENOMIC DNA]</scope>
    <source>
        <strain evidence="2 3">DSM 12255</strain>
    </source>
</reference>
<protein>
    <submittedName>
        <fullName evidence="2">Uncharacterized protein</fullName>
    </submittedName>
</protein>
<keyword evidence="3" id="KW-1185">Reference proteome</keyword>
<proteinExistence type="predicted"/>
<feature type="transmembrane region" description="Helical" evidence="1">
    <location>
        <begin position="96"/>
        <end position="113"/>
    </location>
</feature>
<feature type="transmembrane region" description="Helical" evidence="1">
    <location>
        <begin position="72"/>
        <end position="89"/>
    </location>
</feature>
<comment type="caution">
    <text evidence="2">The sequence shown here is derived from an EMBL/GenBank/DDBJ whole genome shotgun (WGS) entry which is preliminary data.</text>
</comment>
<dbReference type="Proteomes" id="UP000811899">
    <property type="component" value="Unassembled WGS sequence"/>
</dbReference>
<organism evidence="2 3">
    <name type="scientific">Geoanaerobacter pelophilus</name>
    <dbReference type="NCBI Taxonomy" id="60036"/>
    <lineage>
        <taxon>Bacteria</taxon>
        <taxon>Pseudomonadati</taxon>
        <taxon>Thermodesulfobacteriota</taxon>
        <taxon>Desulfuromonadia</taxon>
        <taxon>Geobacterales</taxon>
        <taxon>Geobacteraceae</taxon>
        <taxon>Geoanaerobacter</taxon>
    </lineage>
</organism>
<evidence type="ECO:0000256" key="1">
    <source>
        <dbReference type="SAM" id="Phobius"/>
    </source>
</evidence>
<accession>A0AAW4L216</accession>
<keyword evidence="1" id="KW-0812">Transmembrane</keyword>
<evidence type="ECO:0000313" key="2">
    <source>
        <dbReference type="EMBL" id="MBT0663840.1"/>
    </source>
</evidence>
<dbReference type="AlphaFoldDB" id="A0AAW4L216"/>
<gene>
    <name evidence="2" type="ORF">KI809_05950</name>
</gene>
<dbReference type="RefSeq" id="WP_214170623.1">
    <property type="nucleotide sequence ID" value="NZ_JAHCVJ010000002.1"/>
</dbReference>
<keyword evidence="1" id="KW-1133">Transmembrane helix</keyword>
<keyword evidence="1" id="KW-0472">Membrane</keyword>
<dbReference type="EMBL" id="JAHCVJ010000002">
    <property type="protein sequence ID" value="MBT0663840.1"/>
    <property type="molecule type" value="Genomic_DNA"/>
</dbReference>